<keyword evidence="3" id="KW-1185">Reference proteome</keyword>
<evidence type="ECO:0000313" key="3">
    <source>
        <dbReference type="Proteomes" id="UP000292695"/>
    </source>
</evidence>
<reference evidence="2 3" key="1">
    <citation type="submission" date="2019-02" db="EMBL/GenBank/DDBJ databases">
        <title>Kribbella capetownensis sp. nov. and Kribbella speibonae sp. nov., isolated from soil.</title>
        <authorList>
            <person name="Curtis S.M."/>
            <person name="Norton I."/>
            <person name="Everest G.J."/>
            <person name="Meyers P.R."/>
        </authorList>
    </citation>
    <scope>NUCLEOTIDE SEQUENCE [LARGE SCALE GENOMIC DNA]</scope>
    <source>
        <strain evidence="2 3">DSM 27082</strain>
    </source>
</reference>
<feature type="transmembrane region" description="Helical" evidence="1">
    <location>
        <begin position="93"/>
        <end position="115"/>
    </location>
</feature>
<feature type="transmembrane region" description="Helical" evidence="1">
    <location>
        <begin position="6"/>
        <end position="24"/>
    </location>
</feature>
<feature type="transmembrane region" description="Helical" evidence="1">
    <location>
        <begin position="58"/>
        <end position="81"/>
    </location>
</feature>
<keyword evidence="1" id="KW-1133">Transmembrane helix</keyword>
<dbReference type="AlphaFoldDB" id="A0A4R0IMC1"/>
<dbReference type="Proteomes" id="UP000292695">
    <property type="component" value="Unassembled WGS sequence"/>
</dbReference>
<dbReference type="RefSeq" id="WP_131290646.1">
    <property type="nucleotide sequence ID" value="NZ_SJKA01000006.1"/>
</dbReference>
<sequence length="163" mass="16851">MSLGTLPNALVVIAVVVVVLARRLSWSELENSDADVWRGPLVLMGVGVYQLYDRHTVLGAVDVVLLVVGAVLALVAGVGSGRVAQVQRRAGKVFFRLGMPGLGIMVAYLVVRLGLAGLGHLLGASVAGGGGGALMVSMGANLLTQSLIIQSKASQMAEEYTNQ</sequence>
<evidence type="ECO:0000313" key="2">
    <source>
        <dbReference type="EMBL" id="TCC32466.1"/>
    </source>
</evidence>
<proteinExistence type="predicted"/>
<keyword evidence="1" id="KW-0472">Membrane</keyword>
<gene>
    <name evidence="2" type="ORF">E0H50_20010</name>
</gene>
<feature type="transmembrane region" description="Helical" evidence="1">
    <location>
        <begin position="121"/>
        <end position="143"/>
    </location>
</feature>
<evidence type="ECO:0008006" key="4">
    <source>
        <dbReference type="Google" id="ProtNLM"/>
    </source>
</evidence>
<accession>A0A4R0IMC1</accession>
<evidence type="ECO:0000256" key="1">
    <source>
        <dbReference type="SAM" id="Phobius"/>
    </source>
</evidence>
<organism evidence="2 3">
    <name type="scientific">Kribbella sindirgiensis</name>
    <dbReference type="NCBI Taxonomy" id="1124744"/>
    <lineage>
        <taxon>Bacteria</taxon>
        <taxon>Bacillati</taxon>
        <taxon>Actinomycetota</taxon>
        <taxon>Actinomycetes</taxon>
        <taxon>Propionibacteriales</taxon>
        <taxon>Kribbellaceae</taxon>
        <taxon>Kribbella</taxon>
    </lineage>
</organism>
<protein>
    <recommendedName>
        <fullName evidence="4">DUF1453 domain-containing protein</fullName>
    </recommendedName>
</protein>
<dbReference type="EMBL" id="SJKA01000006">
    <property type="protein sequence ID" value="TCC32466.1"/>
    <property type="molecule type" value="Genomic_DNA"/>
</dbReference>
<comment type="caution">
    <text evidence="2">The sequence shown here is derived from an EMBL/GenBank/DDBJ whole genome shotgun (WGS) entry which is preliminary data.</text>
</comment>
<dbReference type="OrthoDB" id="3829361at2"/>
<name>A0A4R0IMC1_9ACTN</name>
<keyword evidence="1" id="KW-0812">Transmembrane</keyword>